<evidence type="ECO:0000313" key="1">
    <source>
        <dbReference type="EMBL" id="GAI57984.1"/>
    </source>
</evidence>
<comment type="caution">
    <text evidence="1">The sequence shown here is derived from an EMBL/GenBank/DDBJ whole genome shotgun (WGS) entry which is preliminary data.</text>
</comment>
<sequence>MVTVRLVPAGIRVSRVIKCIEEVQLLGGKSAKYG</sequence>
<reference evidence="1" key="1">
    <citation type="journal article" date="2014" name="Front. Microbiol.">
        <title>High frequency of phylogenetically diverse reductive dehalogenase-homologous genes in deep subseafloor sedimentary metagenomes.</title>
        <authorList>
            <person name="Kawai M."/>
            <person name="Futagami T."/>
            <person name="Toyoda A."/>
            <person name="Takaki Y."/>
            <person name="Nishi S."/>
            <person name="Hori S."/>
            <person name="Arai W."/>
            <person name="Tsubouchi T."/>
            <person name="Morono Y."/>
            <person name="Uchiyama I."/>
            <person name="Ito T."/>
            <person name="Fujiyama A."/>
            <person name="Inagaki F."/>
            <person name="Takami H."/>
        </authorList>
    </citation>
    <scope>NUCLEOTIDE SEQUENCE</scope>
    <source>
        <strain evidence="1">Expedition CK06-06</strain>
    </source>
</reference>
<protein>
    <submittedName>
        <fullName evidence="1">Uncharacterized protein</fullName>
    </submittedName>
</protein>
<accession>X1RR60</accession>
<name>X1RR60_9ZZZZ</name>
<dbReference type="AlphaFoldDB" id="X1RR60"/>
<organism evidence="1">
    <name type="scientific">marine sediment metagenome</name>
    <dbReference type="NCBI Taxonomy" id="412755"/>
    <lineage>
        <taxon>unclassified sequences</taxon>
        <taxon>metagenomes</taxon>
        <taxon>ecological metagenomes</taxon>
    </lineage>
</organism>
<feature type="non-terminal residue" evidence="1">
    <location>
        <position position="34"/>
    </location>
</feature>
<dbReference type="EMBL" id="BARV01036922">
    <property type="protein sequence ID" value="GAI57984.1"/>
    <property type="molecule type" value="Genomic_DNA"/>
</dbReference>
<gene>
    <name evidence="1" type="ORF">S06H3_57238</name>
</gene>
<proteinExistence type="predicted"/>